<proteinExistence type="predicted"/>
<dbReference type="EMBL" id="BK015446">
    <property type="protein sequence ID" value="DAE07164.1"/>
    <property type="molecule type" value="Genomic_DNA"/>
</dbReference>
<reference evidence="1" key="1">
    <citation type="journal article" date="2021" name="Proc. Natl. Acad. Sci. U.S.A.">
        <title>A Catalog of Tens of Thousands of Viruses from Human Metagenomes Reveals Hidden Associations with Chronic Diseases.</title>
        <authorList>
            <person name="Tisza M.J."/>
            <person name="Buck C.B."/>
        </authorList>
    </citation>
    <scope>NUCLEOTIDE SEQUENCE</scope>
    <source>
        <strain evidence="1">CtsK93</strain>
    </source>
</reference>
<name>A0A8S5PLV0_9CAUD</name>
<protein>
    <submittedName>
        <fullName evidence="1">Uncharacterized protein</fullName>
    </submittedName>
</protein>
<organism evidence="1">
    <name type="scientific">Myoviridae sp. ctsK93</name>
    <dbReference type="NCBI Taxonomy" id="2825190"/>
    <lineage>
        <taxon>Viruses</taxon>
        <taxon>Duplodnaviria</taxon>
        <taxon>Heunggongvirae</taxon>
        <taxon>Uroviricota</taxon>
        <taxon>Caudoviricetes</taxon>
    </lineage>
</organism>
<sequence length="134" mass="15544">MKNKEHCFVNHIYPRKLYVVITDSALFLNQHFTNRECDKGISQEEFDNNKAITFRCTYYVNGDYGVCVAFHKKEYMTVREIAHEALHVATAIHKDLGMSMGFDIGEDETCAYIVGWAADCINRVKTNNFDYEKI</sequence>
<accession>A0A8S5PLV0</accession>
<evidence type="ECO:0000313" key="1">
    <source>
        <dbReference type="EMBL" id="DAE07164.1"/>
    </source>
</evidence>